<dbReference type="Proteomes" id="UP001301769">
    <property type="component" value="Unassembled WGS sequence"/>
</dbReference>
<proteinExistence type="predicted"/>
<reference evidence="2" key="1">
    <citation type="journal article" date="2023" name="Mol. Phylogenet. Evol.">
        <title>Genome-scale phylogeny and comparative genomics of the fungal order Sordariales.</title>
        <authorList>
            <person name="Hensen N."/>
            <person name="Bonometti L."/>
            <person name="Westerberg I."/>
            <person name="Brannstrom I.O."/>
            <person name="Guillou S."/>
            <person name="Cros-Aarteil S."/>
            <person name="Calhoun S."/>
            <person name="Haridas S."/>
            <person name="Kuo A."/>
            <person name="Mondo S."/>
            <person name="Pangilinan J."/>
            <person name="Riley R."/>
            <person name="LaButti K."/>
            <person name="Andreopoulos B."/>
            <person name="Lipzen A."/>
            <person name="Chen C."/>
            <person name="Yan M."/>
            <person name="Daum C."/>
            <person name="Ng V."/>
            <person name="Clum A."/>
            <person name="Steindorff A."/>
            <person name="Ohm R.A."/>
            <person name="Martin F."/>
            <person name="Silar P."/>
            <person name="Natvig D.O."/>
            <person name="Lalanne C."/>
            <person name="Gautier V."/>
            <person name="Ament-Velasquez S.L."/>
            <person name="Kruys A."/>
            <person name="Hutchinson M.I."/>
            <person name="Powell A.J."/>
            <person name="Barry K."/>
            <person name="Miller A.N."/>
            <person name="Grigoriev I.V."/>
            <person name="Debuchy R."/>
            <person name="Gladieux P."/>
            <person name="Hiltunen Thoren M."/>
            <person name="Johannesson H."/>
        </authorList>
    </citation>
    <scope>NUCLEOTIDE SEQUENCE</scope>
    <source>
        <strain evidence="2">PSN293</strain>
    </source>
</reference>
<dbReference type="AlphaFoldDB" id="A0AAN7B0I1"/>
<feature type="signal peptide" evidence="1">
    <location>
        <begin position="1"/>
        <end position="17"/>
    </location>
</feature>
<name>A0AAN7B0I1_9PEZI</name>
<keyword evidence="3" id="KW-1185">Reference proteome</keyword>
<keyword evidence="1" id="KW-0732">Signal</keyword>
<feature type="chain" id="PRO_5042863898" evidence="1">
    <location>
        <begin position="18"/>
        <end position="72"/>
    </location>
</feature>
<evidence type="ECO:0000313" key="3">
    <source>
        <dbReference type="Proteomes" id="UP001301769"/>
    </source>
</evidence>
<evidence type="ECO:0000256" key="1">
    <source>
        <dbReference type="SAM" id="SignalP"/>
    </source>
</evidence>
<evidence type="ECO:0000313" key="2">
    <source>
        <dbReference type="EMBL" id="KAK4208191.1"/>
    </source>
</evidence>
<gene>
    <name evidence="2" type="ORF">QBC37DRAFT_297166</name>
</gene>
<organism evidence="2 3">
    <name type="scientific">Rhypophila decipiens</name>
    <dbReference type="NCBI Taxonomy" id="261697"/>
    <lineage>
        <taxon>Eukaryota</taxon>
        <taxon>Fungi</taxon>
        <taxon>Dikarya</taxon>
        <taxon>Ascomycota</taxon>
        <taxon>Pezizomycotina</taxon>
        <taxon>Sordariomycetes</taxon>
        <taxon>Sordariomycetidae</taxon>
        <taxon>Sordariales</taxon>
        <taxon>Naviculisporaceae</taxon>
        <taxon>Rhypophila</taxon>
    </lineage>
</organism>
<reference evidence="2" key="2">
    <citation type="submission" date="2023-05" db="EMBL/GenBank/DDBJ databases">
        <authorList>
            <consortium name="Lawrence Berkeley National Laboratory"/>
            <person name="Steindorff A."/>
            <person name="Hensen N."/>
            <person name="Bonometti L."/>
            <person name="Westerberg I."/>
            <person name="Brannstrom I.O."/>
            <person name="Guillou S."/>
            <person name="Cros-Aarteil S."/>
            <person name="Calhoun S."/>
            <person name="Haridas S."/>
            <person name="Kuo A."/>
            <person name="Mondo S."/>
            <person name="Pangilinan J."/>
            <person name="Riley R."/>
            <person name="Labutti K."/>
            <person name="Andreopoulos B."/>
            <person name="Lipzen A."/>
            <person name="Chen C."/>
            <person name="Yanf M."/>
            <person name="Daum C."/>
            <person name="Ng V."/>
            <person name="Clum A."/>
            <person name="Ohm R."/>
            <person name="Martin F."/>
            <person name="Silar P."/>
            <person name="Natvig D."/>
            <person name="Lalanne C."/>
            <person name="Gautier V."/>
            <person name="Ament-Velasquez S.L."/>
            <person name="Kruys A."/>
            <person name="Hutchinson M.I."/>
            <person name="Powell A.J."/>
            <person name="Barry K."/>
            <person name="Miller A.N."/>
            <person name="Grigoriev I.V."/>
            <person name="Debuchy R."/>
            <person name="Gladieux P."/>
            <person name="Thoren M.H."/>
            <person name="Johannesson H."/>
        </authorList>
    </citation>
    <scope>NUCLEOTIDE SEQUENCE</scope>
    <source>
        <strain evidence="2">PSN293</strain>
    </source>
</reference>
<protein>
    <submittedName>
        <fullName evidence="2">Uncharacterized protein</fullName>
    </submittedName>
</protein>
<comment type="caution">
    <text evidence="2">The sequence shown here is derived from an EMBL/GenBank/DDBJ whole genome shotgun (WGS) entry which is preliminary data.</text>
</comment>
<accession>A0AAN7B0I1</accession>
<dbReference type="EMBL" id="MU858254">
    <property type="protein sequence ID" value="KAK4208191.1"/>
    <property type="molecule type" value="Genomic_DNA"/>
</dbReference>
<sequence length="72" mass="7288">MKFTAIATLLFTVAAMANPVPAPEADSGALLASGELDARASCGAGCSCLKGNCQCAVCNQMTCVYVPNGRKC</sequence>